<feature type="domain" description="Cas12f1-like TNB" evidence="2">
    <location>
        <begin position="31"/>
        <end position="97"/>
    </location>
</feature>
<sequence length="134" mass="15081">MVIIGIVLEDLNVKGMMKNHNLAKSISDVSWSEFRRQLKYKSKLNFKHFIIIDRFDPTSKTCSNCGCIQDMPLNKRQFNCPDCSVSIDRDLNASINIKNLGLNKINTEGRSGINACGVETVVSTVKQEKECLVN</sequence>
<dbReference type="InterPro" id="IPR010095">
    <property type="entry name" value="Cas12f1-like_TNB"/>
</dbReference>
<dbReference type="GO" id="GO:0003677">
    <property type="term" value="F:DNA binding"/>
    <property type="evidence" value="ECO:0007669"/>
    <property type="project" value="UniProtKB-KW"/>
</dbReference>
<dbReference type="Pfam" id="PF07282">
    <property type="entry name" value="Cas12f1-like_TNB"/>
    <property type="match status" value="1"/>
</dbReference>
<proteinExistence type="predicted"/>
<comment type="caution">
    <text evidence="3">The sequence shown here is derived from an EMBL/GenBank/DDBJ whole genome shotgun (WGS) entry which is preliminary data.</text>
</comment>
<reference evidence="3" key="1">
    <citation type="journal article" date="2014" name="Front. Microbiol.">
        <title>High frequency of phylogenetically diverse reductive dehalogenase-homologous genes in deep subseafloor sedimentary metagenomes.</title>
        <authorList>
            <person name="Kawai M."/>
            <person name="Futagami T."/>
            <person name="Toyoda A."/>
            <person name="Takaki Y."/>
            <person name="Nishi S."/>
            <person name="Hori S."/>
            <person name="Arai W."/>
            <person name="Tsubouchi T."/>
            <person name="Morono Y."/>
            <person name="Uchiyama I."/>
            <person name="Ito T."/>
            <person name="Fujiyama A."/>
            <person name="Inagaki F."/>
            <person name="Takami H."/>
        </authorList>
    </citation>
    <scope>NUCLEOTIDE SEQUENCE</scope>
    <source>
        <strain evidence="3">Expedition CK06-06</strain>
    </source>
</reference>
<dbReference type="EMBL" id="BART01000099">
    <property type="protein sequence ID" value="GAG64332.1"/>
    <property type="molecule type" value="Genomic_DNA"/>
</dbReference>
<organism evidence="3">
    <name type="scientific">marine sediment metagenome</name>
    <dbReference type="NCBI Taxonomy" id="412755"/>
    <lineage>
        <taxon>unclassified sequences</taxon>
        <taxon>metagenomes</taxon>
        <taxon>ecological metagenomes</taxon>
    </lineage>
</organism>
<name>X1A2B9_9ZZZZ</name>
<accession>X1A2B9</accession>
<keyword evidence="1" id="KW-0238">DNA-binding</keyword>
<evidence type="ECO:0000313" key="3">
    <source>
        <dbReference type="EMBL" id="GAG64332.1"/>
    </source>
</evidence>
<dbReference type="AlphaFoldDB" id="X1A2B9"/>
<evidence type="ECO:0000256" key="1">
    <source>
        <dbReference type="ARBA" id="ARBA00023125"/>
    </source>
</evidence>
<evidence type="ECO:0000259" key="2">
    <source>
        <dbReference type="Pfam" id="PF07282"/>
    </source>
</evidence>
<dbReference type="NCBIfam" id="NF040570">
    <property type="entry name" value="guided_TnpB"/>
    <property type="match status" value="1"/>
</dbReference>
<protein>
    <recommendedName>
        <fullName evidence="2">Cas12f1-like TNB domain-containing protein</fullName>
    </recommendedName>
</protein>
<gene>
    <name evidence="3" type="ORF">S01H4_00671</name>
</gene>